<dbReference type="AlphaFoldDB" id="A0A176ZFK1"/>
<evidence type="ECO:0000313" key="3">
    <source>
        <dbReference type="Proteomes" id="UP000077173"/>
    </source>
</evidence>
<feature type="compositionally biased region" description="Polar residues" evidence="1">
    <location>
        <begin position="7"/>
        <end position="22"/>
    </location>
</feature>
<organism evidence="2 3">
    <name type="scientific">Bradyrhizobium neotropicale</name>
    <dbReference type="NCBI Taxonomy" id="1497615"/>
    <lineage>
        <taxon>Bacteria</taxon>
        <taxon>Pseudomonadati</taxon>
        <taxon>Pseudomonadota</taxon>
        <taxon>Alphaproteobacteria</taxon>
        <taxon>Hyphomicrobiales</taxon>
        <taxon>Nitrobacteraceae</taxon>
        <taxon>Bradyrhizobium</taxon>
    </lineage>
</organism>
<keyword evidence="3" id="KW-1185">Reference proteome</keyword>
<accession>A0A176ZFK1</accession>
<reference evidence="2 3" key="1">
    <citation type="submission" date="2016-02" db="EMBL/GenBank/DDBJ databases">
        <title>Draft genome sequence of the strain BR 10247T Bradyrhizobium neotropicale isolated from nodules of Centrolobium paraense.</title>
        <authorList>
            <person name="Simoes-Araujo J.L."/>
            <person name="Barauna A.C."/>
            <person name="Silva K."/>
            <person name="Zilli J.E."/>
        </authorList>
    </citation>
    <scope>NUCLEOTIDE SEQUENCE [LARGE SCALE GENOMIC DNA]</scope>
    <source>
        <strain evidence="2 3">BR 10247</strain>
    </source>
</reference>
<evidence type="ECO:0000256" key="1">
    <source>
        <dbReference type="SAM" id="MobiDB-lite"/>
    </source>
</evidence>
<evidence type="ECO:0000313" key="2">
    <source>
        <dbReference type="EMBL" id="OAF19451.1"/>
    </source>
</evidence>
<dbReference type="EMBL" id="LSEF01000025">
    <property type="protein sequence ID" value="OAF19451.1"/>
    <property type="molecule type" value="Genomic_DNA"/>
</dbReference>
<sequence>MLKGDVETTSITPGNLSAQTSKQTERPAVTGIEYLDKKVELGGTSRTKHLLAPLGLVTRALI</sequence>
<feature type="region of interest" description="Disordered" evidence="1">
    <location>
        <begin position="1"/>
        <end position="26"/>
    </location>
</feature>
<proteinExistence type="predicted"/>
<comment type="caution">
    <text evidence="2">The sequence shown here is derived from an EMBL/GenBank/DDBJ whole genome shotgun (WGS) entry which is preliminary data.</text>
</comment>
<gene>
    <name evidence="2" type="ORF">AXW67_37420</name>
</gene>
<dbReference type="Proteomes" id="UP000077173">
    <property type="component" value="Unassembled WGS sequence"/>
</dbReference>
<protein>
    <submittedName>
        <fullName evidence="2">Uncharacterized protein</fullName>
    </submittedName>
</protein>
<name>A0A176ZFK1_9BRAD</name>